<comment type="caution">
    <text evidence="3">The sequence shown here is derived from an EMBL/GenBank/DDBJ whole genome shotgun (WGS) entry which is preliminary data.</text>
</comment>
<feature type="compositionally biased region" description="Basic residues" evidence="1">
    <location>
        <begin position="193"/>
        <end position="207"/>
    </location>
</feature>
<evidence type="ECO:0000259" key="2">
    <source>
        <dbReference type="PROSITE" id="PS50828"/>
    </source>
</evidence>
<evidence type="ECO:0000313" key="4">
    <source>
        <dbReference type="Proteomes" id="UP000811844"/>
    </source>
</evidence>
<keyword evidence="3" id="KW-0255">Endonuclease</keyword>
<keyword evidence="4" id="KW-1185">Reference proteome</keyword>
<dbReference type="Gene3D" id="3.30.1370.110">
    <property type="match status" value="1"/>
</dbReference>
<dbReference type="PANTHER" id="PTHR35562">
    <property type="entry name" value="DNA ENDONUCLEASE SMRA-RELATED"/>
    <property type="match status" value="1"/>
</dbReference>
<dbReference type="Proteomes" id="UP000811844">
    <property type="component" value="Unassembled WGS sequence"/>
</dbReference>
<organism evidence="3 4">
    <name type="scientific">Shewanella intestini</name>
    <dbReference type="NCBI Taxonomy" id="2017544"/>
    <lineage>
        <taxon>Bacteria</taxon>
        <taxon>Pseudomonadati</taxon>
        <taxon>Pseudomonadota</taxon>
        <taxon>Gammaproteobacteria</taxon>
        <taxon>Alteromonadales</taxon>
        <taxon>Shewanellaceae</taxon>
        <taxon>Shewanella</taxon>
    </lineage>
</organism>
<dbReference type="SUPFAM" id="SSF160443">
    <property type="entry name" value="SMR domain-like"/>
    <property type="match status" value="1"/>
</dbReference>
<dbReference type="PROSITE" id="PS50828">
    <property type="entry name" value="SMR"/>
    <property type="match status" value="1"/>
</dbReference>
<dbReference type="EMBL" id="JAAIKR010000002">
    <property type="protein sequence ID" value="MBR9727262.1"/>
    <property type="molecule type" value="Genomic_DNA"/>
</dbReference>
<gene>
    <name evidence="3" type="primary">smrA</name>
    <name evidence="3" type="ORF">G3R48_04535</name>
</gene>
<dbReference type="PANTHER" id="PTHR35562:SF2">
    <property type="entry name" value="DNA ENDONUCLEASE SMRA-RELATED"/>
    <property type="match status" value="1"/>
</dbReference>
<name>A0ABS5HZQ2_9GAMM</name>
<dbReference type="InterPro" id="IPR002625">
    <property type="entry name" value="Smr_dom"/>
</dbReference>
<proteinExistence type="predicted"/>
<reference evidence="3 4" key="1">
    <citation type="submission" date="2020-02" db="EMBL/GenBank/DDBJ databases">
        <title>Shewanella WXL01 sp. nov., a marine bacterium isolated from green algae in Luhuitou Fringing Reef (Northern South China Sea).</title>
        <authorList>
            <person name="Wang X."/>
        </authorList>
    </citation>
    <scope>NUCLEOTIDE SEQUENCE [LARGE SCALE GENOMIC DNA]</scope>
    <source>
        <strain evidence="3 4">MCCC 1A01895</strain>
    </source>
</reference>
<dbReference type="InterPro" id="IPR036063">
    <property type="entry name" value="Smr_dom_sf"/>
</dbReference>
<keyword evidence="3" id="KW-0540">Nuclease</keyword>
<dbReference type="GO" id="GO:0004519">
    <property type="term" value="F:endonuclease activity"/>
    <property type="evidence" value="ECO:0007669"/>
    <property type="project" value="UniProtKB-KW"/>
</dbReference>
<feature type="region of interest" description="Disordered" evidence="1">
    <location>
        <begin position="184"/>
        <end position="207"/>
    </location>
</feature>
<dbReference type="Pfam" id="PF01713">
    <property type="entry name" value="Smr"/>
    <property type="match status" value="1"/>
</dbReference>
<evidence type="ECO:0000256" key="1">
    <source>
        <dbReference type="SAM" id="MobiDB-lite"/>
    </source>
</evidence>
<protein>
    <submittedName>
        <fullName evidence="3">DNA endonuclease SmrA</fullName>
    </submittedName>
</protein>
<dbReference type="RefSeq" id="WP_153663489.1">
    <property type="nucleotide sequence ID" value="NZ_JAAIKR010000002.1"/>
</dbReference>
<keyword evidence="3" id="KW-0378">Hydrolase</keyword>
<dbReference type="SMART" id="SM00463">
    <property type="entry name" value="SMR"/>
    <property type="match status" value="1"/>
</dbReference>
<dbReference type="InterPro" id="IPR047688">
    <property type="entry name" value="Endonuc_SmrA"/>
</dbReference>
<dbReference type="NCBIfam" id="NF033154">
    <property type="entry name" value="endonuc_SmrA"/>
    <property type="match status" value="1"/>
</dbReference>
<evidence type="ECO:0000313" key="3">
    <source>
        <dbReference type="EMBL" id="MBR9727262.1"/>
    </source>
</evidence>
<feature type="domain" description="Smr" evidence="2">
    <location>
        <begin position="98"/>
        <end position="179"/>
    </location>
</feature>
<accession>A0ABS5HZQ2</accession>
<sequence>MNMNDDDLFAQAMADITPFPTKTASQNVIDSQQFKLTTAMQAKKAAADEDELLQALTINPAMITPIKPEQVLEYKVDGVQGAVFQQLRKGLYATKIVLELQALTLKQARQILIDEIPRCQYLGERNLIIIHGKGRNNKPFAALIKSAVAQWLTQLEQVQAFHSATKEYGGEGALFVMLKKSTQSKIDNSERNRKGHSKAQHNANRSR</sequence>